<reference evidence="2" key="1">
    <citation type="submission" date="2015-03" db="EMBL/GenBank/DDBJ databases">
        <title>Draft genome sequence of Mizugakiibacter sediminis skMP5.</title>
        <authorList>
            <person name="Watanabe T."/>
            <person name="Kojima H."/>
            <person name="Fukui M."/>
        </authorList>
    </citation>
    <scope>NUCLEOTIDE SEQUENCE</scope>
    <source>
        <strain evidence="2">SkMP5</strain>
    </source>
</reference>
<dbReference type="SUPFAM" id="SSF53335">
    <property type="entry name" value="S-adenosyl-L-methionine-dependent methyltransferases"/>
    <property type="match status" value="1"/>
</dbReference>
<dbReference type="Gene3D" id="3.40.50.150">
    <property type="entry name" value="Vaccinia Virus protein VP39"/>
    <property type="match status" value="1"/>
</dbReference>
<evidence type="ECO:0000313" key="4">
    <source>
        <dbReference type="Proteomes" id="UP000253740"/>
    </source>
</evidence>
<dbReference type="AlphaFoldDB" id="A0A0K8QPX7"/>
<dbReference type="RefSeq" id="WP_062537048.1">
    <property type="nucleotide sequence ID" value="NZ_DF970207.1"/>
</dbReference>
<keyword evidence="3" id="KW-0489">Methyltransferase</keyword>
<dbReference type="OrthoDB" id="9788660at2"/>
<keyword evidence="3" id="KW-0808">Transferase</keyword>
<keyword evidence="4" id="KW-1185">Reference proteome</keyword>
<feature type="domain" description="Methyltransferase" evidence="1">
    <location>
        <begin position="47"/>
        <end position="142"/>
    </location>
</feature>
<dbReference type="GO" id="GO:0008168">
    <property type="term" value="F:methyltransferase activity"/>
    <property type="evidence" value="ECO:0007669"/>
    <property type="project" value="UniProtKB-KW"/>
</dbReference>
<dbReference type="EMBL" id="DF970207">
    <property type="protein sequence ID" value="GAP66452.1"/>
    <property type="molecule type" value="Genomic_DNA"/>
</dbReference>
<accession>A0A0K8QPX7</accession>
<dbReference type="PANTHER" id="PTHR12843:SF5">
    <property type="entry name" value="EEF1A LYSINE METHYLTRANSFERASE 2"/>
    <property type="match status" value="1"/>
</dbReference>
<name>A0A0K8QPX7_9GAMM</name>
<dbReference type="EMBL" id="DF952378">
    <property type="protein sequence ID" value="GAN44601.1"/>
    <property type="molecule type" value="Genomic_DNA"/>
</dbReference>
<dbReference type="GO" id="GO:0032259">
    <property type="term" value="P:methylation"/>
    <property type="evidence" value="ECO:0007669"/>
    <property type="project" value="UniProtKB-KW"/>
</dbReference>
<dbReference type="PANTHER" id="PTHR12843">
    <property type="entry name" value="PROTEIN-LYSINE N-METHYLTRANSFERASE METTL10"/>
    <property type="match status" value="1"/>
</dbReference>
<dbReference type="InterPro" id="IPR029063">
    <property type="entry name" value="SAM-dependent_MTases_sf"/>
</dbReference>
<dbReference type="CDD" id="cd02440">
    <property type="entry name" value="AdoMet_MTases"/>
    <property type="match status" value="1"/>
</dbReference>
<evidence type="ECO:0000313" key="2">
    <source>
        <dbReference type="EMBL" id="GAN44601.1"/>
    </source>
</evidence>
<dbReference type="STRING" id="1475481.GCA_000953855_01793"/>
<evidence type="ECO:0000259" key="1">
    <source>
        <dbReference type="Pfam" id="PF13649"/>
    </source>
</evidence>
<protein>
    <submittedName>
        <fullName evidence="2 3">Methyltransferase</fullName>
    </submittedName>
</protein>
<gene>
    <name evidence="2" type="ORF">MBSD_1136</name>
    <name evidence="3" type="ORF">MBSD_n1760</name>
</gene>
<dbReference type="Proteomes" id="UP000253740">
    <property type="component" value="Unassembled WGS sequence"/>
</dbReference>
<dbReference type="Pfam" id="PF13649">
    <property type="entry name" value="Methyltransf_25"/>
    <property type="match status" value="1"/>
</dbReference>
<reference evidence="3" key="2">
    <citation type="submission" date="2015-08" db="EMBL/GenBank/DDBJ databases">
        <title>Complete DNA Sequence of Pseudomonas syringae pv. actinidiae, the Causal Agent of Kiwifruit Canker Disease.</title>
        <authorList>
            <person name="Rikkerink E.H.A."/>
            <person name="Fineran P.C."/>
        </authorList>
    </citation>
    <scope>NUCLEOTIDE SEQUENCE</scope>
    <source>
        <strain evidence="3">SkMP5</strain>
    </source>
</reference>
<organism evidence="3">
    <name type="scientific">Mizugakiibacter sediminis</name>
    <dbReference type="NCBI Taxonomy" id="1475481"/>
    <lineage>
        <taxon>Bacteria</taxon>
        <taxon>Pseudomonadati</taxon>
        <taxon>Pseudomonadota</taxon>
        <taxon>Gammaproteobacteria</taxon>
        <taxon>Lysobacterales</taxon>
        <taxon>Rhodanobacteraceae</taxon>
        <taxon>Mizugakiibacter</taxon>
    </lineage>
</organism>
<sequence length="207" mass="22216">MATEREAHWQKVYAEKSADAVSWYRAHLEVSLRLLERAGMGARSRLIDVGGGASTLVDDLLARGLAAITVLDIAEPALDAARRRLGARAEAVTWLVGDVTRVALPAAGYDLWHDRAVLHFLTDPADAAAYVAQVRHALAPRGHAVIGGFASDGPERCSGLPVARRDAADIAALFGPGFELLHGERELHRTPWGAPQSFAYALLRKAA</sequence>
<dbReference type="HOGENOM" id="CLU_082414_0_0_6"/>
<dbReference type="InterPro" id="IPR041698">
    <property type="entry name" value="Methyltransf_25"/>
</dbReference>
<proteinExistence type="predicted"/>
<evidence type="ECO:0000313" key="3">
    <source>
        <dbReference type="EMBL" id="GAP66452.1"/>
    </source>
</evidence>